<evidence type="ECO:0000259" key="9">
    <source>
        <dbReference type="PROSITE" id="PS50850"/>
    </source>
</evidence>
<evidence type="ECO:0000256" key="2">
    <source>
        <dbReference type="ARBA" id="ARBA00022448"/>
    </source>
</evidence>
<dbReference type="PANTHER" id="PTHR43791:SF24">
    <property type="entry name" value="NICOTINIC ACID PLASMA MEMBRANE TRANSPORTER"/>
    <property type="match status" value="1"/>
</dbReference>
<organism evidence="10 11">
    <name type="scientific">Pseudoneurospora amorphoporcata</name>
    <dbReference type="NCBI Taxonomy" id="241081"/>
    <lineage>
        <taxon>Eukaryota</taxon>
        <taxon>Fungi</taxon>
        <taxon>Dikarya</taxon>
        <taxon>Ascomycota</taxon>
        <taxon>Pezizomycotina</taxon>
        <taxon>Sordariomycetes</taxon>
        <taxon>Sordariomycetidae</taxon>
        <taxon>Sordariales</taxon>
        <taxon>Sordariaceae</taxon>
        <taxon>Pseudoneurospora</taxon>
    </lineage>
</organism>
<feature type="transmembrane region" description="Helical" evidence="8">
    <location>
        <begin position="191"/>
        <end position="213"/>
    </location>
</feature>
<dbReference type="InterPro" id="IPR011701">
    <property type="entry name" value="MFS"/>
</dbReference>
<sequence length="502" mass="55515">MASDSPPRRSTSPSPSPSPSEKKDSDPERHHDFPPSETDPTAAGTAEVLDPKSQAALLLKLDSVFVPIIMLVYLSCFLDRSNIGNVKVAGMPEDIHATPAQFSTAVSVFYATYVAFEAPWAILLKRLTPRVTLTTLCVVWSLTTIFSGFITNIGGLYAARLVLGACEGGLFPGLNLYLTMVYKREEQAKRVSYLFVCTAIAGAFGGLLAYLILKMDGIGGQAGWRWVYYIEGIFSILIGLLVWFALPNDPTEAYFLNEEEKHMMRVRARQRAQYMGSEEFSWEEIRYALKDKKMWISGAIQFCQDILLYGFSTFLPSIIQSMGHDSVEAQYLTIPVYITGGLFFMALAFLSDKLCVRGPLVAFANVFGILGYILIICPTSNGVKFFGTFLCSAAVYSGPGLNLTWLNVNVAPHYRRAAAIGFQQTIGNTAGIVAGQIYREKPYLLGNAFSLGALIVAEVLIAGLWLYIRSCNRKKERISRGEVEDTRKVKTGDGELDYKYHL</sequence>
<dbReference type="Proteomes" id="UP001303222">
    <property type="component" value="Unassembled WGS sequence"/>
</dbReference>
<feature type="transmembrane region" description="Helical" evidence="8">
    <location>
        <begin position="295"/>
        <end position="319"/>
    </location>
</feature>
<evidence type="ECO:0000256" key="3">
    <source>
        <dbReference type="ARBA" id="ARBA00022692"/>
    </source>
</evidence>
<feature type="transmembrane region" description="Helical" evidence="8">
    <location>
        <begin position="57"/>
        <end position="78"/>
    </location>
</feature>
<evidence type="ECO:0000256" key="5">
    <source>
        <dbReference type="ARBA" id="ARBA00023136"/>
    </source>
</evidence>
<feature type="transmembrane region" description="Helical" evidence="8">
    <location>
        <begin position="157"/>
        <end position="179"/>
    </location>
</feature>
<dbReference type="CDD" id="cd17327">
    <property type="entry name" value="MFS_FEN2_like"/>
    <property type="match status" value="1"/>
</dbReference>
<dbReference type="Pfam" id="PF07690">
    <property type="entry name" value="MFS_1"/>
    <property type="match status" value="1"/>
</dbReference>
<feature type="compositionally biased region" description="Basic and acidic residues" evidence="7">
    <location>
        <begin position="20"/>
        <end position="34"/>
    </location>
</feature>
<reference evidence="10" key="1">
    <citation type="journal article" date="2023" name="Mol. Phylogenet. Evol.">
        <title>Genome-scale phylogeny and comparative genomics of the fungal order Sordariales.</title>
        <authorList>
            <person name="Hensen N."/>
            <person name="Bonometti L."/>
            <person name="Westerberg I."/>
            <person name="Brannstrom I.O."/>
            <person name="Guillou S."/>
            <person name="Cros-Aarteil S."/>
            <person name="Calhoun S."/>
            <person name="Haridas S."/>
            <person name="Kuo A."/>
            <person name="Mondo S."/>
            <person name="Pangilinan J."/>
            <person name="Riley R."/>
            <person name="LaButti K."/>
            <person name="Andreopoulos B."/>
            <person name="Lipzen A."/>
            <person name="Chen C."/>
            <person name="Yan M."/>
            <person name="Daum C."/>
            <person name="Ng V."/>
            <person name="Clum A."/>
            <person name="Steindorff A."/>
            <person name="Ohm R.A."/>
            <person name="Martin F."/>
            <person name="Silar P."/>
            <person name="Natvig D.O."/>
            <person name="Lalanne C."/>
            <person name="Gautier V."/>
            <person name="Ament-Velasquez S.L."/>
            <person name="Kruys A."/>
            <person name="Hutchinson M.I."/>
            <person name="Powell A.J."/>
            <person name="Barry K."/>
            <person name="Miller A.N."/>
            <person name="Grigoriev I.V."/>
            <person name="Debuchy R."/>
            <person name="Gladieux P."/>
            <person name="Hiltunen Thoren M."/>
            <person name="Johannesson H."/>
        </authorList>
    </citation>
    <scope>NUCLEOTIDE SEQUENCE</scope>
    <source>
        <strain evidence="10">CBS 626.80</strain>
    </source>
</reference>
<comment type="caution">
    <text evidence="10">The sequence shown here is derived from an EMBL/GenBank/DDBJ whole genome shotgun (WGS) entry which is preliminary data.</text>
</comment>
<keyword evidence="4 8" id="KW-1133">Transmembrane helix</keyword>
<dbReference type="FunFam" id="1.20.1250.20:FF:000068">
    <property type="entry name" value="MFS general substrate transporter"/>
    <property type="match status" value="1"/>
</dbReference>
<keyword evidence="5 8" id="KW-0472">Membrane</keyword>
<feature type="transmembrane region" description="Helical" evidence="8">
    <location>
        <begin position="131"/>
        <end position="151"/>
    </location>
</feature>
<comment type="similarity">
    <text evidence="6">Belongs to the major facilitator superfamily. Allantoate permease family.</text>
</comment>
<name>A0AAN6NXM5_9PEZI</name>
<reference evidence="10" key="2">
    <citation type="submission" date="2023-06" db="EMBL/GenBank/DDBJ databases">
        <authorList>
            <consortium name="Lawrence Berkeley National Laboratory"/>
            <person name="Mondo S.J."/>
            <person name="Hensen N."/>
            <person name="Bonometti L."/>
            <person name="Westerberg I."/>
            <person name="Brannstrom I.O."/>
            <person name="Guillou S."/>
            <person name="Cros-Aarteil S."/>
            <person name="Calhoun S."/>
            <person name="Haridas S."/>
            <person name="Kuo A."/>
            <person name="Pangilinan J."/>
            <person name="Riley R."/>
            <person name="Labutti K."/>
            <person name="Andreopoulos B."/>
            <person name="Lipzen A."/>
            <person name="Chen C."/>
            <person name="Yanf M."/>
            <person name="Daum C."/>
            <person name="Ng V."/>
            <person name="Clum A."/>
            <person name="Steindorff A."/>
            <person name="Ohm R."/>
            <person name="Martin F."/>
            <person name="Silar P."/>
            <person name="Natvig D."/>
            <person name="Lalanne C."/>
            <person name="Gautier V."/>
            <person name="Ament-Velasquez S.L."/>
            <person name="Kruys A."/>
            <person name="Hutchinson M.I."/>
            <person name="Powell A.J."/>
            <person name="Barry K."/>
            <person name="Miller A.N."/>
            <person name="Grigoriev I.V."/>
            <person name="Debuchy R."/>
            <person name="Gladieux P."/>
            <person name="Thoren M.H."/>
            <person name="Johannesson H."/>
        </authorList>
    </citation>
    <scope>NUCLEOTIDE SEQUENCE</scope>
    <source>
        <strain evidence="10">CBS 626.80</strain>
    </source>
</reference>
<dbReference type="AlphaFoldDB" id="A0AAN6NXM5"/>
<dbReference type="PROSITE" id="PS50850">
    <property type="entry name" value="MFS"/>
    <property type="match status" value="1"/>
</dbReference>
<feature type="compositionally biased region" description="Low complexity" evidence="7">
    <location>
        <begin position="1"/>
        <end position="13"/>
    </location>
</feature>
<evidence type="ECO:0000313" key="10">
    <source>
        <dbReference type="EMBL" id="KAK3952978.1"/>
    </source>
</evidence>
<feature type="transmembrane region" description="Helical" evidence="8">
    <location>
        <begin position="331"/>
        <end position="351"/>
    </location>
</feature>
<dbReference type="InterPro" id="IPR036259">
    <property type="entry name" value="MFS_trans_sf"/>
</dbReference>
<gene>
    <name evidence="10" type="ORF">QBC32DRAFT_339990</name>
</gene>
<dbReference type="FunFam" id="1.20.1250.20:FF:000018">
    <property type="entry name" value="MFS transporter permease"/>
    <property type="match status" value="1"/>
</dbReference>
<evidence type="ECO:0000256" key="8">
    <source>
        <dbReference type="SAM" id="Phobius"/>
    </source>
</evidence>
<protein>
    <submittedName>
        <fullName evidence="10">MFS transporter</fullName>
    </submittedName>
</protein>
<feature type="domain" description="Major facilitator superfamily (MFS) profile" evidence="9">
    <location>
        <begin position="65"/>
        <end position="475"/>
    </location>
</feature>
<keyword evidence="2" id="KW-0813">Transport</keyword>
<dbReference type="EMBL" id="MU859113">
    <property type="protein sequence ID" value="KAK3952978.1"/>
    <property type="molecule type" value="Genomic_DNA"/>
</dbReference>
<accession>A0AAN6NXM5</accession>
<feature type="transmembrane region" description="Helical" evidence="8">
    <location>
        <begin position="448"/>
        <end position="468"/>
    </location>
</feature>
<comment type="subcellular location">
    <subcellularLocation>
        <location evidence="1">Membrane</location>
        <topology evidence="1">Multi-pass membrane protein</topology>
    </subcellularLocation>
</comment>
<proteinExistence type="inferred from homology"/>
<feature type="transmembrane region" description="Helical" evidence="8">
    <location>
        <begin position="358"/>
        <end position="376"/>
    </location>
</feature>
<evidence type="ECO:0000256" key="6">
    <source>
        <dbReference type="ARBA" id="ARBA00037968"/>
    </source>
</evidence>
<dbReference type="GO" id="GO:0016020">
    <property type="term" value="C:membrane"/>
    <property type="evidence" value="ECO:0007669"/>
    <property type="project" value="UniProtKB-SubCell"/>
</dbReference>
<evidence type="ECO:0000256" key="1">
    <source>
        <dbReference type="ARBA" id="ARBA00004141"/>
    </source>
</evidence>
<evidence type="ECO:0000256" key="4">
    <source>
        <dbReference type="ARBA" id="ARBA00022989"/>
    </source>
</evidence>
<dbReference type="InterPro" id="IPR020846">
    <property type="entry name" value="MFS_dom"/>
</dbReference>
<feature type="region of interest" description="Disordered" evidence="7">
    <location>
        <begin position="1"/>
        <end position="44"/>
    </location>
</feature>
<keyword evidence="11" id="KW-1185">Reference proteome</keyword>
<evidence type="ECO:0000256" key="7">
    <source>
        <dbReference type="SAM" id="MobiDB-lite"/>
    </source>
</evidence>
<dbReference type="GO" id="GO:0022857">
    <property type="term" value="F:transmembrane transporter activity"/>
    <property type="evidence" value="ECO:0007669"/>
    <property type="project" value="InterPro"/>
</dbReference>
<dbReference type="SUPFAM" id="SSF103473">
    <property type="entry name" value="MFS general substrate transporter"/>
    <property type="match status" value="1"/>
</dbReference>
<dbReference type="PANTHER" id="PTHR43791">
    <property type="entry name" value="PERMEASE-RELATED"/>
    <property type="match status" value="1"/>
</dbReference>
<dbReference type="Gene3D" id="1.20.1250.20">
    <property type="entry name" value="MFS general substrate transporter like domains"/>
    <property type="match status" value="2"/>
</dbReference>
<evidence type="ECO:0000313" key="11">
    <source>
        <dbReference type="Proteomes" id="UP001303222"/>
    </source>
</evidence>
<keyword evidence="3 8" id="KW-0812">Transmembrane</keyword>
<feature type="transmembrane region" description="Helical" evidence="8">
    <location>
        <begin position="225"/>
        <end position="246"/>
    </location>
</feature>